<reference evidence="2 3" key="1">
    <citation type="submission" date="2014-04" db="EMBL/GenBank/DDBJ databases">
        <title>Genome evolution of avian class.</title>
        <authorList>
            <person name="Zhang G."/>
            <person name="Li C."/>
        </authorList>
    </citation>
    <scope>NUCLEOTIDE SEQUENCE [LARGE SCALE GENOMIC DNA]</scope>
    <source>
        <strain evidence="2">BGI_N310</strain>
    </source>
</reference>
<name>A0A091MN33_9PASS</name>
<feature type="non-terminal residue" evidence="2">
    <location>
        <position position="123"/>
    </location>
</feature>
<evidence type="ECO:0000256" key="1">
    <source>
        <dbReference type="SAM" id="Phobius"/>
    </source>
</evidence>
<dbReference type="EMBL" id="KK833169">
    <property type="protein sequence ID" value="KFP78083.1"/>
    <property type="molecule type" value="Genomic_DNA"/>
</dbReference>
<keyword evidence="1" id="KW-1133">Transmembrane helix</keyword>
<keyword evidence="1" id="KW-0812">Transmembrane</keyword>
<dbReference type="AlphaFoldDB" id="A0A091MN33"/>
<dbReference type="Proteomes" id="UP000053537">
    <property type="component" value="Unassembled WGS sequence"/>
</dbReference>
<evidence type="ECO:0000313" key="2">
    <source>
        <dbReference type="EMBL" id="KFP78083.1"/>
    </source>
</evidence>
<proteinExistence type="predicted"/>
<keyword evidence="3" id="KW-1185">Reference proteome</keyword>
<keyword evidence="1" id="KW-0472">Membrane</keyword>
<gene>
    <name evidence="2" type="ORF">N310_08699</name>
</gene>
<evidence type="ECO:0000313" key="3">
    <source>
        <dbReference type="Proteomes" id="UP000053537"/>
    </source>
</evidence>
<protein>
    <submittedName>
        <fullName evidence="2">Uncharacterized protein</fullName>
    </submittedName>
</protein>
<sequence length="123" mass="12890">MSFTRPSPTATLRVSALSVLVCLSQLLRVVLVLQSARKATSVLVHWLTISKVVLVCWLAVEGTAITIASALGTASVAVSRDTCSLGVQTTTSTEQSPEPTDLTAPTTCAIWRGFRTTAGSSVL</sequence>
<accession>A0A091MN33</accession>
<feature type="transmembrane region" description="Helical" evidence="1">
    <location>
        <begin position="12"/>
        <end position="31"/>
    </location>
</feature>
<organism evidence="2 3">
    <name type="scientific">Acanthisitta chloris</name>
    <name type="common">rifleman</name>
    <dbReference type="NCBI Taxonomy" id="57068"/>
    <lineage>
        <taxon>Eukaryota</taxon>
        <taxon>Metazoa</taxon>
        <taxon>Chordata</taxon>
        <taxon>Craniata</taxon>
        <taxon>Vertebrata</taxon>
        <taxon>Euteleostomi</taxon>
        <taxon>Archelosauria</taxon>
        <taxon>Archosauria</taxon>
        <taxon>Dinosauria</taxon>
        <taxon>Saurischia</taxon>
        <taxon>Theropoda</taxon>
        <taxon>Coelurosauria</taxon>
        <taxon>Aves</taxon>
        <taxon>Neognathae</taxon>
        <taxon>Neoaves</taxon>
        <taxon>Telluraves</taxon>
        <taxon>Australaves</taxon>
        <taxon>Passeriformes</taxon>
        <taxon>Acanthisittidae</taxon>
        <taxon>Acanthisitta</taxon>
    </lineage>
</organism>